<sequence>MDITFAKPSYPSVGGLITLAAENSVLTVTALRLDRKMRGALKRAMEAEQFTGKNGQLLVILAPAGLRADRVILVGVGKGESFDSGSAEKLGGHIIGKLKSLGVKHAALATDPVSGSALEASDIAAHMAYGASLRSYRFDRYKTKRPKGSTARLRKLTIMTP</sequence>
<dbReference type="Gene3D" id="3.40.220.10">
    <property type="entry name" value="Leucine Aminopeptidase, subunit E, domain 1"/>
    <property type="match status" value="1"/>
</dbReference>
<dbReference type="InterPro" id="IPR008283">
    <property type="entry name" value="Peptidase_M17_N"/>
</dbReference>
<proteinExistence type="predicted"/>
<dbReference type="SUPFAM" id="SSF52949">
    <property type="entry name" value="Macro domain-like"/>
    <property type="match status" value="1"/>
</dbReference>
<protein>
    <recommendedName>
        <fullName evidence="1">Peptidase M17 leucyl aminopeptidase N-terminal domain-containing protein</fullName>
    </recommendedName>
</protein>
<gene>
    <name evidence="2" type="ORF">METZ01_LOCUS365434</name>
</gene>
<dbReference type="GO" id="GO:0006508">
    <property type="term" value="P:proteolysis"/>
    <property type="evidence" value="ECO:0007669"/>
    <property type="project" value="InterPro"/>
</dbReference>
<evidence type="ECO:0000259" key="1">
    <source>
        <dbReference type="Pfam" id="PF02789"/>
    </source>
</evidence>
<dbReference type="EMBL" id="UINC01131090">
    <property type="protein sequence ID" value="SVD12580.1"/>
    <property type="molecule type" value="Genomic_DNA"/>
</dbReference>
<feature type="domain" description="Peptidase M17 leucyl aminopeptidase N-terminal" evidence="1">
    <location>
        <begin position="22"/>
        <end position="144"/>
    </location>
</feature>
<dbReference type="AlphaFoldDB" id="A0A382SRK3"/>
<dbReference type="Pfam" id="PF02789">
    <property type="entry name" value="Peptidase_M17_N"/>
    <property type="match status" value="1"/>
</dbReference>
<evidence type="ECO:0000313" key="2">
    <source>
        <dbReference type="EMBL" id="SVD12580.1"/>
    </source>
</evidence>
<reference evidence="2" key="1">
    <citation type="submission" date="2018-05" db="EMBL/GenBank/DDBJ databases">
        <authorList>
            <person name="Lanie J.A."/>
            <person name="Ng W.-L."/>
            <person name="Kazmierczak K.M."/>
            <person name="Andrzejewski T.M."/>
            <person name="Davidsen T.M."/>
            <person name="Wayne K.J."/>
            <person name="Tettelin H."/>
            <person name="Glass J.I."/>
            <person name="Rusch D."/>
            <person name="Podicherti R."/>
            <person name="Tsui H.-C.T."/>
            <person name="Winkler M.E."/>
        </authorList>
    </citation>
    <scope>NUCLEOTIDE SEQUENCE</scope>
</reference>
<name>A0A382SRK3_9ZZZZ</name>
<feature type="non-terminal residue" evidence="2">
    <location>
        <position position="161"/>
    </location>
</feature>
<dbReference type="GO" id="GO:0070006">
    <property type="term" value="F:metalloaminopeptidase activity"/>
    <property type="evidence" value="ECO:0007669"/>
    <property type="project" value="InterPro"/>
</dbReference>
<accession>A0A382SRK3</accession>
<organism evidence="2">
    <name type="scientific">marine metagenome</name>
    <dbReference type="NCBI Taxonomy" id="408172"/>
    <lineage>
        <taxon>unclassified sequences</taxon>
        <taxon>metagenomes</taxon>
        <taxon>ecological metagenomes</taxon>
    </lineage>
</organism>
<dbReference type="InterPro" id="IPR043472">
    <property type="entry name" value="Macro_dom-like"/>
</dbReference>